<dbReference type="SUPFAM" id="SSF56176">
    <property type="entry name" value="FAD-binding/transporter-associated domain-like"/>
    <property type="match status" value="1"/>
</dbReference>
<evidence type="ECO:0000256" key="3">
    <source>
        <dbReference type="ARBA" id="ARBA00023002"/>
    </source>
</evidence>
<evidence type="ECO:0000259" key="4">
    <source>
        <dbReference type="PROSITE" id="PS51387"/>
    </source>
</evidence>
<dbReference type="InterPro" id="IPR002346">
    <property type="entry name" value="Mopterin_DH_FAD-bd"/>
</dbReference>
<dbReference type="OrthoDB" id="9774454at2"/>
<dbReference type="SUPFAM" id="SSF55447">
    <property type="entry name" value="CO dehydrogenase flavoprotein C-terminal domain-like"/>
    <property type="match status" value="1"/>
</dbReference>
<dbReference type="PIR" id="C83743">
    <property type="entry name" value="C83743"/>
</dbReference>
<name>Q9KEV2_HALH5</name>
<dbReference type="SMART" id="SM01092">
    <property type="entry name" value="CO_deh_flav_C"/>
    <property type="match status" value="1"/>
</dbReference>
<reference evidence="5 6" key="1">
    <citation type="journal article" date="2000" name="Nucleic Acids Res.">
        <title>Complete genome sequence of the alkaliphilic bacterium Bacillus halodurans and genomic sequence comparison with Bacillus subtilis.</title>
        <authorList>
            <person name="Takami H."/>
            <person name="Nakasone K."/>
            <person name="Takaki Y."/>
            <person name="Maeno G."/>
            <person name="Sasaki R."/>
            <person name="Masui N."/>
            <person name="Fuji F."/>
            <person name="Hirama C."/>
            <person name="Nakamura Y."/>
            <person name="Ogasawara N."/>
            <person name="Kuhara S."/>
            <person name="Horikoshi K."/>
        </authorList>
    </citation>
    <scope>NUCLEOTIDE SEQUENCE [LARGE SCALE GENOMIC DNA]</scope>
    <source>
        <strain evidence="6">ATCC BAA-125 / DSM 18197 / FERM 7344 / JCM 9153 / C-125</strain>
    </source>
</reference>
<keyword evidence="3" id="KW-0560">Oxidoreductase</keyword>
<proteinExistence type="predicted"/>
<dbReference type="Gene3D" id="3.30.390.50">
    <property type="entry name" value="CO dehydrogenase flavoprotein, C-terminal domain"/>
    <property type="match status" value="1"/>
</dbReference>
<dbReference type="InterPro" id="IPR016166">
    <property type="entry name" value="FAD-bd_PCMH"/>
</dbReference>
<dbReference type="GO" id="GO:0071949">
    <property type="term" value="F:FAD binding"/>
    <property type="evidence" value="ECO:0007669"/>
    <property type="project" value="InterPro"/>
</dbReference>
<protein>
    <submittedName>
        <fullName evidence="5">BH0747 protein</fullName>
    </submittedName>
</protein>
<evidence type="ECO:0000256" key="1">
    <source>
        <dbReference type="ARBA" id="ARBA00022630"/>
    </source>
</evidence>
<dbReference type="InterPro" id="IPR036318">
    <property type="entry name" value="FAD-bd_PCMH-like_sf"/>
</dbReference>
<dbReference type="HOGENOM" id="CLU_058050_0_1_9"/>
<keyword evidence="6" id="KW-1185">Reference proteome</keyword>
<dbReference type="InterPro" id="IPR017612">
    <property type="entry name" value="Xanthine_dehydrogenase_csu"/>
</dbReference>
<accession>Q9KEV2</accession>
<dbReference type="InterPro" id="IPR016169">
    <property type="entry name" value="FAD-bd_PCMH_sub2"/>
</dbReference>
<sequence length="305" mass="33767">MLNMQTVWKPKDLAEAWELRNTVSDSTFVSGATWLRAQWEENPVATPRHIIRLDHIPELKGVHLIEEGGGQKLIIGAMTTLSECMGDSLLHEWCPSVVTSCGQIAAPSVRNQGTIGGNVMTGTGDTLPALLTYDAQLCWYQRGRMEWETLETWLNRCQTTPLTEEQRILVRVGLPLAPQNEPKGFSFFTKVGRRETFIPSLVSVAGKGRLDRNGIVKYASLAVGGSAACPMRLSQAEALLEHQPISRRVMESLYSTIIQEFDVGDDPFATKVYKKKVAANLIVSQWFSAQDRLAKGGVIREAHSS</sequence>
<keyword evidence="2" id="KW-0274">FAD</keyword>
<dbReference type="KEGG" id="bha:BH0747"/>
<dbReference type="STRING" id="272558.gene:10726621"/>
<evidence type="ECO:0000313" key="6">
    <source>
        <dbReference type="Proteomes" id="UP000001258"/>
    </source>
</evidence>
<dbReference type="RefSeq" id="WP_010896920.1">
    <property type="nucleotide sequence ID" value="NC_002570.2"/>
</dbReference>
<dbReference type="EMBL" id="BA000004">
    <property type="protein sequence ID" value="BAB04466.1"/>
    <property type="molecule type" value="Genomic_DNA"/>
</dbReference>
<evidence type="ECO:0000256" key="2">
    <source>
        <dbReference type="ARBA" id="ARBA00022827"/>
    </source>
</evidence>
<dbReference type="AlphaFoldDB" id="Q9KEV2"/>
<dbReference type="InterPro" id="IPR036683">
    <property type="entry name" value="CO_DH_flav_C_dom_sf"/>
</dbReference>
<dbReference type="NCBIfam" id="TIGR03199">
    <property type="entry name" value="pucC"/>
    <property type="match status" value="1"/>
</dbReference>
<feature type="domain" description="FAD-binding PCMH-type" evidence="4">
    <location>
        <begin position="1"/>
        <end position="179"/>
    </location>
</feature>
<dbReference type="InterPro" id="IPR051312">
    <property type="entry name" value="Diverse_Substr_Oxidored"/>
</dbReference>
<dbReference type="PANTHER" id="PTHR42659">
    <property type="entry name" value="XANTHINE DEHYDROGENASE SUBUNIT C-RELATED"/>
    <property type="match status" value="1"/>
</dbReference>
<dbReference type="Gene3D" id="3.30.465.10">
    <property type="match status" value="1"/>
</dbReference>
<dbReference type="PROSITE" id="PS51387">
    <property type="entry name" value="FAD_PCMH"/>
    <property type="match status" value="1"/>
</dbReference>
<dbReference type="Proteomes" id="UP000001258">
    <property type="component" value="Chromosome"/>
</dbReference>
<evidence type="ECO:0000313" key="5">
    <source>
        <dbReference type="EMBL" id="BAB04466.1"/>
    </source>
</evidence>
<keyword evidence="1" id="KW-0285">Flavoprotein</keyword>
<dbReference type="eggNOG" id="COG1319">
    <property type="taxonomic scope" value="Bacteria"/>
</dbReference>
<gene>
    <name evidence="5" type="ordered locus">BH0747</name>
</gene>
<dbReference type="GO" id="GO:0016491">
    <property type="term" value="F:oxidoreductase activity"/>
    <property type="evidence" value="ECO:0007669"/>
    <property type="project" value="UniProtKB-KW"/>
</dbReference>
<dbReference type="InterPro" id="IPR005107">
    <property type="entry name" value="CO_DH_flav_C"/>
</dbReference>
<organism evidence="5 6">
    <name type="scientific">Halalkalibacterium halodurans (strain ATCC BAA-125 / DSM 18197 / FERM 7344 / JCM 9153 / C-125)</name>
    <name type="common">Bacillus halodurans</name>
    <dbReference type="NCBI Taxonomy" id="272558"/>
    <lineage>
        <taxon>Bacteria</taxon>
        <taxon>Bacillati</taxon>
        <taxon>Bacillota</taxon>
        <taxon>Bacilli</taxon>
        <taxon>Bacillales</taxon>
        <taxon>Bacillaceae</taxon>
        <taxon>Halalkalibacterium (ex Joshi et al. 2022)</taxon>
    </lineage>
</organism>
<dbReference type="PANTHER" id="PTHR42659:SF2">
    <property type="entry name" value="XANTHINE DEHYDROGENASE SUBUNIT C-RELATED"/>
    <property type="match status" value="1"/>
</dbReference>
<dbReference type="Pfam" id="PF03450">
    <property type="entry name" value="CO_deh_flav_C"/>
    <property type="match status" value="1"/>
</dbReference>
<dbReference type="Pfam" id="PF00941">
    <property type="entry name" value="FAD_binding_5"/>
    <property type="match status" value="1"/>
</dbReference>